<accession>A0ABQ2M6Z7</accession>
<keyword evidence="5" id="KW-1185">Reference proteome</keyword>
<keyword evidence="2" id="KW-0732">Signal</keyword>
<dbReference type="InterPro" id="IPR025164">
    <property type="entry name" value="Toastrack_DUF4097"/>
</dbReference>
<name>A0ABQ2M6Z7_9ACTN</name>
<dbReference type="Pfam" id="PF13349">
    <property type="entry name" value="DUF4097"/>
    <property type="match status" value="1"/>
</dbReference>
<protein>
    <recommendedName>
        <fullName evidence="3">DUF4097 domain-containing protein</fullName>
    </recommendedName>
</protein>
<feature type="region of interest" description="Disordered" evidence="1">
    <location>
        <begin position="209"/>
        <end position="242"/>
    </location>
</feature>
<dbReference type="RefSeq" id="WP_189036490.1">
    <property type="nucleotide sequence ID" value="NZ_BMMP01000004.1"/>
</dbReference>
<comment type="caution">
    <text evidence="4">The sequence shown here is derived from an EMBL/GenBank/DDBJ whole genome shotgun (WGS) entry which is preliminary data.</text>
</comment>
<evidence type="ECO:0000313" key="5">
    <source>
        <dbReference type="Proteomes" id="UP000631535"/>
    </source>
</evidence>
<sequence length="242" mass="25333">MRRQLRLLGASVAAGACASALSACGLVPGETFEDDVTLSEKVTSVRLDIRTGGVKLRSKQTVTDVAVHRRVEFSGDKPAATHRVENGVLVLRGCGEDCEVSYTVDLPPRVPVSGRTTTGGVSLSGVGKVDVRTDTGAVDLDDVDGTVDVHTTNGRINGRGLKGDRLRAETSNGAIDVRLATPQDVRARTSNGAISVTAPDGRYEVSAETKNGKKNIGVRDDPSGDHRLDLSTSNGGITVKKS</sequence>
<feature type="signal peptide" evidence="2">
    <location>
        <begin position="1"/>
        <end position="22"/>
    </location>
</feature>
<reference evidence="5" key="1">
    <citation type="journal article" date="2019" name="Int. J. Syst. Evol. Microbiol.">
        <title>The Global Catalogue of Microorganisms (GCM) 10K type strain sequencing project: providing services to taxonomists for standard genome sequencing and annotation.</title>
        <authorList>
            <consortium name="The Broad Institute Genomics Platform"/>
            <consortium name="The Broad Institute Genome Sequencing Center for Infectious Disease"/>
            <person name="Wu L."/>
            <person name="Ma J."/>
        </authorList>
    </citation>
    <scope>NUCLEOTIDE SEQUENCE [LARGE SCALE GENOMIC DNA]</scope>
    <source>
        <strain evidence="5">CGMCC 4.7178</strain>
    </source>
</reference>
<evidence type="ECO:0000313" key="4">
    <source>
        <dbReference type="EMBL" id="GGO46653.1"/>
    </source>
</evidence>
<feature type="domain" description="DUF4097" evidence="3">
    <location>
        <begin position="118"/>
        <end position="239"/>
    </location>
</feature>
<organism evidence="4 5">
    <name type="scientific">Streptomyces daqingensis</name>
    <dbReference type="NCBI Taxonomy" id="1472640"/>
    <lineage>
        <taxon>Bacteria</taxon>
        <taxon>Bacillati</taxon>
        <taxon>Actinomycetota</taxon>
        <taxon>Actinomycetes</taxon>
        <taxon>Kitasatosporales</taxon>
        <taxon>Streptomycetaceae</taxon>
        <taxon>Streptomyces</taxon>
    </lineage>
</organism>
<dbReference type="Proteomes" id="UP000631535">
    <property type="component" value="Unassembled WGS sequence"/>
</dbReference>
<feature type="compositionally biased region" description="Basic and acidic residues" evidence="1">
    <location>
        <begin position="209"/>
        <end position="229"/>
    </location>
</feature>
<dbReference type="PROSITE" id="PS51257">
    <property type="entry name" value="PROKAR_LIPOPROTEIN"/>
    <property type="match status" value="1"/>
</dbReference>
<dbReference type="EMBL" id="BMMP01000004">
    <property type="protein sequence ID" value="GGO46653.1"/>
    <property type="molecule type" value="Genomic_DNA"/>
</dbReference>
<proteinExistence type="predicted"/>
<evidence type="ECO:0000259" key="3">
    <source>
        <dbReference type="Pfam" id="PF13349"/>
    </source>
</evidence>
<evidence type="ECO:0000256" key="1">
    <source>
        <dbReference type="SAM" id="MobiDB-lite"/>
    </source>
</evidence>
<gene>
    <name evidence="4" type="ORF">GCM10012287_17520</name>
</gene>
<feature type="chain" id="PRO_5047085724" description="DUF4097 domain-containing protein" evidence="2">
    <location>
        <begin position="23"/>
        <end position="242"/>
    </location>
</feature>
<evidence type="ECO:0000256" key="2">
    <source>
        <dbReference type="SAM" id="SignalP"/>
    </source>
</evidence>